<feature type="transmembrane region" description="Helical" evidence="8">
    <location>
        <begin position="339"/>
        <end position="363"/>
    </location>
</feature>
<dbReference type="GO" id="GO:0140359">
    <property type="term" value="F:ABC-type transporter activity"/>
    <property type="evidence" value="ECO:0007669"/>
    <property type="project" value="InterPro"/>
</dbReference>
<dbReference type="SUPFAM" id="SSF52540">
    <property type="entry name" value="P-loop containing nucleoside triphosphate hydrolases"/>
    <property type="match status" value="1"/>
</dbReference>
<dbReference type="EMBL" id="JABBXF010000016">
    <property type="protein sequence ID" value="NVK77849.1"/>
    <property type="molecule type" value="Genomic_DNA"/>
</dbReference>
<comment type="caution">
    <text evidence="11">The sequence shown here is derived from an EMBL/GenBank/DDBJ whole genome shotgun (WGS) entry which is preliminary data.</text>
</comment>
<keyword evidence="3" id="KW-0547">Nucleotide-binding</keyword>
<dbReference type="InterPro" id="IPR039421">
    <property type="entry name" value="Type_1_exporter"/>
</dbReference>
<feature type="transmembrane region" description="Helical" evidence="8">
    <location>
        <begin position="110"/>
        <end position="139"/>
    </location>
</feature>
<sequence>MSISARPPRPRAPRTGGLPRFAGHPIGGLRHRATAPTRAVQYCQLQEKGSELTAEIDRKSEAAEEELRFRSPTLAVFEKSPLTARSMSRRLPRLVRKALGLAWRVDRRAVVALLCFQGLSGAFEAFGLLATTGTITALIASGHVRDRLQEALPSLLVLAGAAGARALLGIAVSHLSSRLAPRISREAELQMLDAALAAELVAYDHPGFNDKREAADRGADVAQDLLTESQDLMACAASLIAAAGVVTLLHPVLLPLLLLAALPQGLAAVRGARVHYQTSKALSADRRVLSHLRWYATEKSFADQLRSCTMSGFLLGRYRAIGDRIDRATDAAVRQSSRYALAGALAGGVASALVWAALAGLLATGHMSVASAGTAVFALRSVGSSLRGMVGYGARLFRTGLYLDDWADFIAEAGGHRVQHGGADPGPDAPLTVRTEALTYCYPGSDRPALEKVALEVRRGEVLALVGENGSGKTTLSRLLTGLYLPTDGSVTWDGKDTATLDRQALWRRSAVVPQHYAHWPLTARENITLGQPYGSGGDETVLHAAELAGAREVVDGLRSGLDTLLAREWFGGVQLSGGQWQRIAIARAFYRQAGLLVLDEPTSALDARAEHRIFAGLRAAARDRAVVLVTHRLANVAVADRIVVLDHGRVVQYGTYGELVAAPGLFRELWELQNDRGVPAQRGAGDAPGCTTG</sequence>
<dbReference type="CDD" id="cd03228">
    <property type="entry name" value="ABCC_MRP_Like"/>
    <property type="match status" value="1"/>
</dbReference>
<evidence type="ECO:0000259" key="10">
    <source>
        <dbReference type="PROSITE" id="PS50929"/>
    </source>
</evidence>
<dbReference type="PROSITE" id="PS50929">
    <property type="entry name" value="ABC_TM1F"/>
    <property type="match status" value="1"/>
</dbReference>
<dbReference type="Proteomes" id="UP000587462">
    <property type="component" value="Unassembled WGS sequence"/>
</dbReference>
<dbReference type="AlphaFoldDB" id="A0A7Y7E700"/>
<feature type="region of interest" description="Disordered" evidence="7">
    <location>
        <begin position="1"/>
        <end position="29"/>
    </location>
</feature>
<dbReference type="InterPro" id="IPR003439">
    <property type="entry name" value="ABC_transporter-like_ATP-bd"/>
</dbReference>
<dbReference type="PROSITE" id="PS00211">
    <property type="entry name" value="ABC_TRANSPORTER_1"/>
    <property type="match status" value="1"/>
</dbReference>
<evidence type="ECO:0000256" key="7">
    <source>
        <dbReference type="SAM" id="MobiDB-lite"/>
    </source>
</evidence>
<dbReference type="InterPro" id="IPR017871">
    <property type="entry name" value="ABC_transporter-like_CS"/>
</dbReference>
<protein>
    <submittedName>
        <fullName evidence="11">ABC transporter ATP-binding protein</fullName>
    </submittedName>
</protein>
<evidence type="ECO:0000259" key="9">
    <source>
        <dbReference type="PROSITE" id="PS50893"/>
    </source>
</evidence>
<keyword evidence="6 8" id="KW-0472">Membrane</keyword>
<dbReference type="Gene3D" id="1.20.1560.10">
    <property type="entry name" value="ABC transporter type 1, transmembrane domain"/>
    <property type="match status" value="1"/>
</dbReference>
<dbReference type="GO" id="GO:0034040">
    <property type="term" value="F:ATPase-coupled lipid transmembrane transporter activity"/>
    <property type="evidence" value="ECO:0007669"/>
    <property type="project" value="TreeGrafter"/>
</dbReference>
<dbReference type="SUPFAM" id="SSF90123">
    <property type="entry name" value="ABC transporter transmembrane region"/>
    <property type="match status" value="1"/>
</dbReference>
<reference evidence="11 12" key="1">
    <citation type="submission" date="2020-04" db="EMBL/GenBank/DDBJ databases">
        <title>Draft Genome Sequence of Streptomyces morookaense DSM 40503, an 8-azaguanine-producing strain.</title>
        <authorList>
            <person name="Qi J."/>
            <person name="Gao J.-M."/>
        </authorList>
    </citation>
    <scope>NUCLEOTIDE SEQUENCE [LARGE SCALE GENOMIC DNA]</scope>
    <source>
        <strain evidence="11 12">DSM 40503</strain>
    </source>
</reference>
<feature type="transmembrane region" description="Helical" evidence="8">
    <location>
        <begin position="151"/>
        <end position="175"/>
    </location>
</feature>
<dbReference type="SMART" id="SM00382">
    <property type="entry name" value="AAA"/>
    <property type="match status" value="1"/>
</dbReference>
<evidence type="ECO:0000256" key="1">
    <source>
        <dbReference type="ARBA" id="ARBA00004651"/>
    </source>
</evidence>
<dbReference type="InterPro" id="IPR027417">
    <property type="entry name" value="P-loop_NTPase"/>
</dbReference>
<keyword evidence="5 8" id="KW-1133">Transmembrane helix</keyword>
<dbReference type="Pfam" id="PF00005">
    <property type="entry name" value="ABC_tran"/>
    <property type="match status" value="1"/>
</dbReference>
<dbReference type="InterPro" id="IPR003593">
    <property type="entry name" value="AAA+_ATPase"/>
</dbReference>
<dbReference type="GO" id="GO:0016887">
    <property type="term" value="F:ATP hydrolysis activity"/>
    <property type="evidence" value="ECO:0007669"/>
    <property type="project" value="InterPro"/>
</dbReference>
<evidence type="ECO:0000313" key="11">
    <source>
        <dbReference type="EMBL" id="NVK77849.1"/>
    </source>
</evidence>
<accession>A0A7Y7E700</accession>
<evidence type="ECO:0000256" key="8">
    <source>
        <dbReference type="SAM" id="Phobius"/>
    </source>
</evidence>
<feature type="transmembrane region" description="Helical" evidence="8">
    <location>
        <begin position="232"/>
        <end position="253"/>
    </location>
</feature>
<gene>
    <name evidence="11" type="ORF">HG542_09245</name>
</gene>
<dbReference type="InterPro" id="IPR036640">
    <property type="entry name" value="ABC1_TM_sf"/>
</dbReference>
<evidence type="ECO:0000256" key="3">
    <source>
        <dbReference type="ARBA" id="ARBA00022741"/>
    </source>
</evidence>
<evidence type="ECO:0000256" key="2">
    <source>
        <dbReference type="ARBA" id="ARBA00022692"/>
    </source>
</evidence>
<dbReference type="PANTHER" id="PTHR24221">
    <property type="entry name" value="ATP-BINDING CASSETTE SUB-FAMILY B"/>
    <property type="match status" value="1"/>
</dbReference>
<dbReference type="Gene3D" id="3.40.50.300">
    <property type="entry name" value="P-loop containing nucleotide triphosphate hydrolases"/>
    <property type="match status" value="1"/>
</dbReference>
<comment type="subcellular location">
    <subcellularLocation>
        <location evidence="1">Cell membrane</location>
        <topology evidence="1">Multi-pass membrane protein</topology>
    </subcellularLocation>
</comment>
<keyword evidence="12" id="KW-1185">Reference proteome</keyword>
<keyword evidence="2 8" id="KW-0812">Transmembrane</keyword>
<dbReference type="GO" id="GO:0005886">
    <property type="term" value="C:plasma membrane"/>
    <property type="evidence" value="ECO:0007669"/>
    <property type="project" value="UniProtKB-SubCell"/>
</dbReference>
<feature type="domain" description="ABC transmembrane type-1" evidence="10">
    <location>
        <begin position="111"/>
        <end position="398"/>
    </location>
</feature>
<dbReference type="GO" id="GO:0005524">
    <property type="term" value="F:ATP binding"/>
    <property type="evidence" value="ECO:0007669"/>
    <property type="project" value="UniProtKB-KW"/>
</dbReference>
<dbReference type="PANTHER" id="PTHR24221:SF646">
    <property type="entry name" value="HAEMOLYSIN SECRETION ATP-BINDING PROTEIN"/>
    <property type="match status" value="1"/>
</dbReference>
<feature type="domain" description="ABC transporter" evidence="9">
    <location>
        <begin position="433"/>
        <end position="673"/>
    </location>
</feature>
<keyword evidence="4 11" id="KW-0067">ATP-binding</keyword>
<evidence type="ECO:0000256" key="5">
    <source>
        <dbReference type="ARBA" id="ARBA00022989"/>
    </source>
</evidence>
<organism evidence="11 12">
    <name type="scientific">Streptomyces morookaense</name>
    <name type="common">Streptoverticillium morookaense</name>
    <dbReference type="NCBI Taxonomy" id="1970"/>
    <lineage>
        <taxon>Bacteria</taxon>
        <taxon>Bacillati</taxon>
        <taxon>Actinomycetota</taxon>
        <taxon>Actinomycetes</taxon>
        <taxon>Kitasatosporales</taxon>
        <taxon>Streptomycetaceae</taxon>
        <taxon>Streptomyces</taxon>
    </lineage>
</organism>
<evidence type="ECO:0000256" key="6">
    <source>
        <dbReference type="ARBA" id="ARBA00023136"/>
    </source>
</evidence>
<proteinExistence type="predicted"/>
<evidence type="ECO:0000256" key="4">
    <source>
        <dbReference type="ARBA" id="ARBA00022840"/>
    </source>
</evidence>
<evidence type="ECO:0000313" key="12">
    <source>
        <dbReference type="Proteomes" id="UP000587462"/>
    </source>
</evidence>
<dbReference type="InterPro" id="IPR011527">
    <property type="entry name" value="ABC1_TM_dom"/>
</dbReference>
<dbReference type="PROSITE" id="PS50893">
    <property type="entry name" value="ABC_TRANSPORTER_2"/>
    <property type="match status" value="1"/>
</dbReference>
<name>A0A7Y7E700_STRMO</name>